<keyword evidence="2" id="KW-0732">Signal</keyword>
<evidence type="ECO:0000256" key="1">
    <source>
        <dbReference type="SAM" id="MobiDB-lite"/>
    </source>
</evidence>
<feature type="region of interest" description="Disordered" evidence="1">
    <location>
        <begin position="146"/>
        <end position="169"/>
    </location>
</feature>
<feature type="signal peptide" evidence="2">
    <location>
        <begin position="1"/>
        <end position="23"/>
    </location>
</feature>
<feature type="chain" id="PRO_5045907400" evidence="2">
    <location>
        <begin position="24"/>
        <end position="209"/>
    </location>
</feature>
<evidence type="ECO:0000256" key="2">
    <source>
        <dbReference type="SAM" id="SignalP"/>
    </source>
</evidence>
<proteinExistence type="predicted"/>
<evidence type="ECO:0000313" key="4">
    <source>
        <dbReference type="Proteomes" id="UP000266723"/>
    </source>
</evidence>
<protein>
    <submittedName>
        <fullName evidence="3">Uncharacterized protein</fullName>
    </submittedName>
</protein>
<reference evidence="3 4" key="1">
    <citation type="journal article" date="2020" name="BMC Genomics">
        <title>Intraspecific diversification of the crop wild relative Brassica cretica Lam. using demographic model selection.</title>
        <authorList>
            <person name="Kioukis A."/>
            <person name="Michalopoulou V.A."/>
            <person name="Briers L."/>
            <person name="Pirintsos S."/>
            <person name="Studholme D.J."/>
            <person name="Pavlidis P."/>
            <person name="Sarris P.F."/>
        </authorList>
    </citation>
    <scope>NUCLEOTIDE SEQUENCE [LARGE SCALE GENOMIC DNA]</scope>
    <source>
        <strain evidence="4">cv. PFS-1207/04</strain>
    </source>
</reference>
<gene>
    <name evidence="3" type="ORF">DY000_02004205</name>
</gene>
<evidence type="ECO:0000313" key="3">
    <source>
        <dbReference type="EMBL" id="KAF3548275.1"/>
    </source>
</evidence>
<dbReference type="EMBL" id="QGKV02000832">
    <property type="protein sequence ID" value="KAF3548275.1"/>
    <property type="molecule type" value="Genomic_DNA"/>
</dbReference>
<name>A0ABQ7C7T0_BRACR</name>
<organism evidence="3 4">
    <name type="scientific">Brassica cretica</name>
    <name type="common">Mustard</name>
    <dbReference type="NCBI Taxonomy" id="69181"/>
    <lineage>
        <taxon>Eukaryota</taxon>
        <taxon>Viridiplantae</taxon>
        <taxon>Streptophyta</taxon>
        <taxon>Embryophyta</taxon>
        <taxon>Tracheophyta</taxon>
        <taxon>Spermatophyta</taxon>
        <taxon>Magnoliopsida</taxon>
        <taxon>eudicotyledons</taxon>
        <taxon>Gunneridae</taxon>
        <taxon>Pentapetalae</taxon>
        <taxon>rosids</taxon>
        <taxon>malvids</taxon>
        <taxon>Brassicales</taxon>
        <taxon>Brassicaceae</taxon>
        <taxon>Brassiceae</taxon>
        <taxon>Brassica</taxon>
    </lineage>
</organism>
<sequence length="209" mass="22751">MIPRRSSSIGVSLGGLLPALVLLDDSSSRLLSGSPTRLCRVLGVSIALTSKMNLSTATFVSLGLLSSPPCPRSSRRIIISASLWVSYPTLSSTRRLYCSHIEDESLDGDLSLQPVALLDEFISRQSYVPIDFDSVSVPATSHAFETDTAVDEQGSKRPPGVKAAKARGKKKMVDGKDLSEYQTMWVIRQQDLASKERLSKIKLLEALEN</sequence>
<keyword evidence="4" id="KW-1185">Reference proteome</keyword>
<comment type="caution">
    <text evidence="3">The sequence shown here is derived from an EMBL/GenBank/DDBJ whole genome shotgun (WGS) entry which is preliminary data.</text>
</comment>
<accession>A0ABQ7C7T0</accession>
<dbReference type="Proteomes" id="UP000266723">
    <property type="component" value="Unassembled WGS sequence"/>
</dbReference>